<dbReference type="Gene3D" id="3.30.70.330">
    <property type="match status" value="1"/>
</dbReference>
<dbReference type="GO" id="GO:0005730">
    <property type="term" value="C:nucleolus"/>
    <property type="evidence" value="ECO:0007669"/>
    <property type="project" value="UniProtKB-SubCell"/>
</dbReference>
<dbReference type="AlphaFoldDB" id="A0A9N9I0D4"/>
<dbReference type="GO" id="GO:0000447">
    <property type="term" value="P:endonucleolytic cleavage in ITS1 to separate SSU-rRNA from 5.8S rRNA and LSU-rRNA from tricistronic rRNA transcript (SSU-rRNA, 5.8S rRNA, LSU-rRNA)"/>
    <property type="evidence" value="ECO:0007669"/>
    <property type="project" value="TreeGrafter"/>
</dbReference>
<name>A0A9N9I0D4_9GLOM</name>
<dbReference type="GO" id="GO:0003723">
    <property type="term" value="F:RNA binding"/>
    <property type="evidence" value="ECO:0007669"/>
    <property type="project" value="UniProtKB-KW"/>
</dbReference>
<comment type="caution">
    <text evidence="6">The sequence shown here is derived from an EMBL/GenBank/DDBJ whole genome shotgun (WGS) entry which is preliminary data.</text>
</comment>
<evidence type="ECO:0000256" key="3">
    <source>
        <dbReference type="ARBA" id="ARBA00022884"/>
    </source>
</evidence>
<comment type="subcellular location">
    <subcellularLocation>
        <location evidence="1">Nucleus</location>
        <location evidence="1">Nucleolus</location>
    </subcellularLocation>
</comment>
<dbReference type="GO" id="GO:0000472">
    <property type="term" value="P:endonucleolytic cleavage to generate mature 5'-end of SSU-rRNA from (SSU-rRNA, 5.8S rRNA, LSU-rRNA)"/>
    <property type="evidence" value="ECO:0007669"/>
    <property type="project" value="TreeGrafter"/>
</dbReference>
<dbReference type="SUPFAM" id="SSF54928">
    <property type="entry name" value="RNA-binding domain, RBD"/>
    <property type="match status" value="1"/>
</dbReference>
<keyword evidence="4" id="KW-0539">Nucleus</keyword>
<reference evidence="6" key="1">
    <citation type="submission" date="2021-06" db="EMBL/GenBank/DDBJ databases">
        <authorList>
            <person name="Kallberg Y."/>
            <person name="Tangrot J."/>
            <person name="Rosling A."/>
        </authorList>
    </citation>
    <scope>NUCLEOTIDE SEQUENCE</scope>
    <source>
        <strain evidence="6">FL130A</strain>
    </source>
</reference>
<accession>A0A9N9I0D4</accession>
<dbReference type="CDD" id="cd12263">
    <property type="entry name" value="RRM_ABT1_like"/>
    <property type="match status" value="1"/>
</dbReference>
<dbReference type="InterPro" id="IPR012677">
    <property type="entry name" value="Nucleotide-bd_a/b_plait_sf"/>
</dbReference>
<keyword evidence="7" id="KW-1185">Reference proteome</keyword>
<dbReference type="PANTHER" id="PTHR12311">
    <property type="entry name" value="ACTIVATOR OF BASAL TRANSCRIPTION 1"/>
    <property type="match status" value="1"/>
</dbReference>
<dbReference type="InterPro" id="IPR034353">
    <property type="entry name" value="ABT1/ESF2_RRM"/>
</dbReference>
<dbReference type="OrthoDB" id="287393at2759"/>
<organism evidence="6 7">
    <name type="scientific">Ambispora leptoticha</name>
    <dbReference type="NCBI Taxonomy" id="144679"/>
    <lineage>
        <taxon>Eukaryota</taxon>
        <taxon>Fungi</taxon>
        <taxon>Fungi incertae sedis</taxon>
        <taxon>Mucoromycota</taxon>
        <taxon>Glomeromycotina</taxon>
        <taxon>Glomeromycetes</taxon>
        <taxon>Archaeosporales</taxon>
        <taxon>Ambisporaceae</taxon>
        <taxon>Ambispora</taxon>
    </lineage>
</organism>
<evidence type="ECO:0000256" key="5">
    <source>
        <dbReference type="ARBA" id="ARBA00032634"/>
    </source>
</evidence>
<dbReference type="EMBL" id="CAJVPS010023942">
    <property type="protein sequence ID" value="CAG8714887.1"/>
    <property type="molecule type" value="Genomic_DNA"/>
</dbReference>
<evidence type="ECO:0000313" key="6">
    <source>
        <dbReference type="EMBL" id="CAG8714887.1"/>
    </source>
</evidence>
<evidence type="ECO:0000256" key="4">
    <source>
        <dbReference type="ARBA" id="ARBA00023242"/>
    </source>
</evidence>
<proteinExistence type="inferred from homology"/>
<evidence type="ECO:0000256" key="2">
    <source>
        <dbReference type="ARBA" id="ARBA00005819"/>
    </source>
</evidence>
<sequence length="232" mass="27392">PLTAKKLYDFQKQQDKTGIVYLSRIPPFMKPLKVRHLLEKFGKIGHIYLAPEDPKTRLKRKKYGGNKKKNYTEGWVEFFDKKVAKSVAALLNSKPIGRHKFIFKWNHLTEQIAYENASRAQRLQAEISQAKRENKDYVRKVEKSKMIKNIQEKKLKRKVTNAPHDMNFDDNNDNNKDDEHEVIRRRFKQRRLISNELNLEIDHDNVSHTISNNLTREIDPGVSKLLNRVFGK</sequence>
<gene>
    <name evidence="6" type="ORF">ALEPTO_LOCUS12032</name>
</gene>
<protein>
    <recommendedName>
        <fullName evidence="5">18S rRNA factor 2</fullName>
    </recommendedName>
</protein>
<dbReference type="GO" id="GO:0000480">
    <property type="term" value="P:endonucleolytic cleavage in 5'-ETS of tricistronic rRNA transcript (SSU-rRNA, 5.8S rRNA, LSU-rRNA)"/>
    <property type="evidence" value="ECO:0007669"/>
    <property type="project" value="TreeGrafter"/>
</dbReference>
<evidence type="ECO:0000256" key="1">
    <source>
        <dbReference type="ARBA" id="ARBA00004604"/>
    </source>
</evidence>
<keyword evidence="3" id="KW-0694">RNA-binding</keyword>
<feature type="non-terminal residue" evidence="6">
    <location>
        <position position="232"/>
    </location>
</feature>
<dbReference type="InterPro" id="IPR035979">
    <property type="entry name" value="RBD_domain_sf"/>
</dbReference>
<comment type="similarity">
    <text evidence="2">Belongs to the ESF2/ABP1 family.</text>
</comment>
<dbReference type="Proteomes" id="UP000789508">
    <property type="component" value="Unassembled WGS sequence"/>
</dbReference>
<dbReference type="GO" id="GO:0034462">
    <property type="term" value="P:small-subunit processome assembly"/>
    <property type="evidence" value="ECO:0007669"/>
    <property type="project" value="TreeGrafter"/>
</dbReference>
<dbReference type="PANTHER" id="PTHR12311:SF7">
    <property type="entry name" value="ACTIVATOR OF BASAL TRANSCRIPTION 1"/>
    <property type="match status" value="1"/>
</dbReference>
<evidence type="ECO:0000313" key="7">
    <source>
        <dbReference type="Proteomes" id="UP000789508"/>
    </source>
</evidence>
<dbReference type="InterPro" id="IPR039119">
    <property type="entry name" value="ABT1/Esf2"/>
</dbReference>